<organism evidence="1 2">
    <name type="scientific">Chloebia gouldiae</name>
    <name type="common">Gouldian finch</name>
    <name type="synonym">Erythrura gouldiae</name>
    <dbReference type="NCBI Taxonomy" id="44316"/>
    <lineage>
        <taxon>Eukaryota</taxon>
        <taxon>Metazoa</taxon>
        <taxon>Chordata</taxon>
        <taxon>Craniata</taxon>
        <taxon>Vertebrata</taxon>
        <taxon>Euteleostomi</taxon>
        <taxon>Archelosauria</taxon>
        <taxon>Archosauria</taxon>
        <taxon>Dinosauria</taxon>
        <taxon>Saurischia</taxon>
        <taxon>Theropoda</taxon>
        <taxon>Coelurosauria</taxon>
        <taxon>Aves</taxon>
        <taxon>Neognathae</taxon>
        <taxon>Neoaves</taxon>
        <taxon>Telluraves</taxon>
        <taxon>Australaves</taxon>
        <taxon>Passeriformes</taxon>
        <taxon>Passeroidea</taxon>
        <taxon>Passeridae</taxon>
        <taxon>Chloebia</taxon>
    </lineage>
</organism>
<evidence type="ECO:0000313" key="1">
    <source>
        <dbReference type="EMBL" id="RLV98415.1"/>
    </source>
</evidence>
<protein>
    <submittedName>
        <fullName evidence="1">Uncharacterized protein</fullName>
    </submittedName>
</protein>
<gene>
    <name evidence="1" type="ORF">DV515_00010769</name>
</gene>
<keyword evidence="2" id="KW-1185">Reference proteome</keyword>
<dbReference type="Proteomes" id="UP000276834">
    <property type="component" value="Unassembled WGS sequence"/>
</dbReference>
<reference evidence="1 2" key="1">
    <citation type="journal article" date="2018" name="Proc. R. Soc. B">
        <title>A non-coding region near Follistatin controls head colour polymorphism in the Gouldian finch.</title>
        <authorList>
            <person name="Toomey M.B."/>
            <person name="Marques C.I."/>
            <person name="Andrade P."/>
            <person name="Araujo P.M."/>
            <person name="Sabatino S."/>
            <person name="Gazda M.A."/>
            <person name="Afonso S."/>
            <person name="Lopes R.J."/>
            <person name="Corbo J.C."/>
            <person name="Carneiro M."/>
        </authorList>
    </citation>
    <scope>NUCLEOTIDE SEQUENCE [LARGE SCALE GENOMIC DNA]</scope>
    <source>
        <strain evidence="1">Red01</strain>
        <tissue evidence="1">Muscle</tissue>
    </source>
</reference>
<proteinExistence type="predicted"/>
<accession>A0A3L8S845</accession>
<dbReference type="EMBL" id="QUSF01000041">
    <property type="protein sequence ID" value="RLV98415.1"/>
    <property type="molecule type" value="Genomic_DNA"/>
</dbReference>
<name>A0A3L8S845_CHLGU</name>
<sequence>MCQEQLKCPQWDCHSVHCHSGCVLQLQLIQRIVKGAHRCAQNEMPACIQCWYRTALGTGRYLT</sequence>
<dbReference type="AlphaFoldDB" id="A0A3L8S845"/>
<comment type="caution">
    <text evidence="1">The sequence shown here is derived from an EMBL/GenBank/DDBJ whole genome shotgun (WGS) entry which is preliminary data.</text>
</comment>
<evidence type="ECO:0000313" key="2">
    <source>
        <dbReference type="Proteomes" id="UP000276834"/>
    </source>
</evidence>